<evidence type="ECO:0000256" key="1">
    <source>
        <dbReference type="SAM" id="Phobius"/>
    </source>
</evidence>
<evidence type="ECO:0000313" key="3">
    <source>
        <dbReference type="Proteomes" id="UP000297853"/>
    </source>
</evidence>
<keyword evidence="3" id="KW-1185">Reference proteome</keyword>
<dbReference type="Proteomes" id="UP000297853">
    <property type="component" value="Unassembled WGS sequence"/>
</dbReference>
<accession>A0ABY2J1Z9</accession>
<gene>
    <name evidence="2" type="ORF">E3T28_09370</name>
</gene>
<evidence type="ECO:0000313" key="2">
    <source>
        <dbReference type="EMBL" id="TFC98961.1"/>
    </source>
</evidence>
<keyword evidence="1" id="KW-1133">Transmembrane helix</keyword>
<reference evidence="2 3" key="1">
    <citation type="submission" date="2019-03" db="EMBL/GenBank/DDBJ databases">
        <title>Genomics of glacier-inhabiting Cryobacterium strains.</title>
        <authorList>
            <person name="Liu Q."/>
            <person name="Xin Y.-H."/>
        </authorList>
    </citation>
    <scope>NUCLEOTIDE SEQUENCE [LARGE SCALE GENOMIC DNA]</scope>
    <source>
        <strain evidence="2 3">TMT1-23-1</strain>
    </source>
</reference>
<keyword evidence="1" id="KW-0812">Transmembrane</keyword>
<sequence>MNKKTTPVATAGTVKQRRVRSIALVATAMLLVGSGGAYAYWSTTGSGSGKATNGPSNGSLVLIAHLADGLTPGASVPVTYSATNAGTSSLRVGTIAQTGTTNAPGCDFADNFTIASTVSSNTRVMGTPANQTAVNETVAGTSTLMFLDTAENQDACKGAIVTLDLTSN</sequence>
<dbReference type="RefSeq" id="WP_134430125.1">
    <property type="nucleotide sequence ID" value="NZ_SOGQ01000048.1"/>
</dbReference>
<organism evidence="2 3">
    <name type="scientific">Cryobacterium sinapicolor</name>
    <dbReference type="NCBI Taxonomy" id="1259236"/>
    <lineage>
        <taxon>Bacteria</taxon>
        <taxon>Bacillati</taxon>
        <taxon>Actinomycetota</taxon>
        <taxon>Actinomycetes</taxon>
        <taxon>Micrococcales</taxon>
        <taxon>Microbacteriaceae</taxon>
        <taxon>Cryobacterium</taxon>
    </lineage>
</organism>
<evidence type="ECO:0008006" key="4">
    <source>
        <dbReference type="Google" id="ProtNLM"/>
    </source>
</evidence>
<proteinExistence type="predicted"/>
<protein>
    <recommendedName>
        <fullName evidence="4">SipW-cognate class signal peptide</fullName>
    </recommendedName>
</protein>
<dbReference type="EMBL" id="SOGQ01000048">
    <property type="protein sequence ID" value="TFC98961.1"/>
    <property type="molecule type" value="Genomic_DNA"/>
</dbReference>
<comment type="caution">
    <text evidence="2">The sequence shown here is derived from an EMBL/GenBank/DDBJ whole genome shotgun (WGS) entry which is preliminary data.</text>
</comment>
<keyword evidence="1" id="KW-0472">Membrane</keyword>
<name>A0ABY2J1Z9_9MICO</name>
<feature type="transmembrane region" description="Helical" evidence="1">
    <location>
        <begin position="21"/>
        <end position="41"/>
    </location>
</feature>